<name>A0ACC0Q499_RHOML</name>
<evidence type="ECO:0000313" key="1">
    <source>
        <dbReference type="EMBL" id="KAI8572204.1"/>
    </source>
</evidence>
<proteinExistence type="predicted"/>
<protein>
    <submittedName>
        <fullName evidence="1">Uncharacterized protein</fullName>
    </submittedName>
</protein>
<sequence>MFSMPQIMCVRLENVLDVSDNMSFSAFVVGLLQAWWESFTPGERSWFEATFGSIFASILVTIPEEGKKPRTALSVLIGLKKNSIEVEDVHGISTVTVDFLLGLYGAGLFNPNTPQFMGFADNRVSSRWHINALAFILIAGVFFPRDDGLLDMRVAFYVEAIWNHHTIIPAILAETYRSLTAFKFMQTQVVGGVELLFTWLSSIVPYFGGRVVRQFGANQNISITDSDKDSEKYRKEFSASYIPPLVGIAIANWNRRIRFNPGEISNPPGVSPNYLCWIEAVIATEDRIQIPVQLTGWIGPIAGEAYARWIESQASTYTMLSLDCQRANFQFRHERDVAVRVREETQKSLEDALIERDATRVVLEGAELELEQLREKLLDHEEIISSLSVALETTRASAGSTSTLSHLEESLSQVTLERDTLVQELSSLQHDLDALRSSSGTWQGKIDMVSHERDSIRDEKDVLESRVQHIESLLVRERQQADCDRGYYGREINRLRHELAFVATLYPRGQLDANMVQSLLGTIQHLRDLDTSGGLSGQELFERYRDALFHFHELLDSLLRGDGSP</sequence>
<comment type="caution">
    <text evidence="1">The sequence shown here is derived from an EMBL/GenBank/DDBJ whole genome shotgun (WGS) entry which is preliminary data.</text>
</comment>
<gene>
    <name evidence="1" type="ORF">RHMOL_Rhmol01G0179900</name>
</gene>
<reference evidence="1" key="1">
    <citation type="submission" date="2022-02" db="EMBL/GenBank/DDBJ databases">
        <title>Plant Genome Project.</title>
        <authorList>
            <person name="Zhang R.-G."/>
        </authorList>
    </citation>
    <scope>NUCLEOTIDE SEQUENCE</scope>
    <source>
        <strain evidence="1">AT1</strain>
    </source>
</reference>
<keyword evidence="2" id="KW-1185">Reference proteome</keyword>
<accession>A0ACC0Q499</accession>
<dbReference type="Proteomes" id="UP001062846">
    <property type="component" value="Chromosome 1"/>
</dbReference>
<organism evidence="1 2">
    <name type="scientific">Rhododendron molle</name>
    <name type="common">Chinese azalea</name>
    <name type="synonym">Azalea mollis</name>
    <dbReference type="NCBI Taxonomy" id="49168"/>
    <lineage>
        <taxon>Eukaryota</taxon>
        <taxon>Viridiplantae</taxon>
        <taxon>Streptophyta</taxon>
        <taxon>Embryophyta</taxon>
        <taxon>Tracheophyta</taxon>
        <taxon>Spermatophyta</taxon>
        <taxon>Magnoliopsida</taxon>
        <taxon>eudicotyledons</taxon>
        <taxon>Gunneridae</taxon>
        <taxon>Pentapetalae</taxon>
        <taxon>asterids</taxon>
        <taxon>Ericales</taxon>
        <taxon>Ericaceae</taxon>
        <taxon>Ericoideae</taxon>
        <taxon>Rhodoreae</taxon>
        <taxon>Rhododendron</taxon>
    </lineage>
</organism>
<dbReference type="EMBL" id="CM046388">
    <property type="protein sequence ID" value="KAI8572204.1"/>
    <property type="molecule type" value="Genomic_DNA"/>
</dbReference>
<evidence type="ECO:0000313" key="2">
    <source>
        <dbReference type="Proteomes" id="UP001062846"/>
    </source>
</evidence>